<organism evidence="2 3">
    <name type="scientific">Anisodus acutangulus</name>
    <dbReference type="NCBI Taxonomy" id="402998"/>
    <lineage>
        <taxon>Eukaryota</taxon>
        <taxon>Viridiplantae</taxon>
        <taxon>Streptophyta</taxon>
        <taxon>Embryophyta</taxon>
        <taxon>Tracheophyta</taxon>
        <taxon>Spermatophyta</taxon>
        <taxon>Magnoliopsida</taxon>
        <taxon>eudicotyledons</taxon>
        <taxon>Gunneridae</taxon>
        <taxon>Pentapetalae</taxon>
        <taxon>asterids</taxon>
        <taxon>lamiids</taxon>
        <taxon>Solanales</taxon>
        <taxon>Solanaceae</taxon>
        <taxon>Solanoideae</taxon>
        <taxon>Hyoscyameae</taxon>
        <taxon>Anisodus</taxon>
    </lineage>
</organism>
<keyword evidence="3" id="KW-1185">Reference proteome</keyword>
<reference evidence="3" key="1">
    <citation type="journal article" date="2023" name="Proc. Natl. Acad. Sci. U.S.A.">
        <title>Genomic and structural basis for evolution of tropane alkaloid biosynthesis.</title>
        <authorList>
            <person name="Wanga Y.-J."/>
            <person name="Taina T."/>
            <person name="Yua J.-Y."/>
            <person name="Lia J."/>
            <person name="Xua B."/>
            <person name="Chenc J."/>
            <person name="D'Auriad J.C."/>
            <person name="Huanga J.-P."/>
            <person name="Huanga S.-X."/>
        </authorList>
    </citation>
    <scope>NUCLEOTIDE SEQUENCE [LARGE SCALE GENOMIC DNA]</scope>
    <source>
        <strain evidence="3">cv. KIB-2019</strain>
    </source>
</reference>
<gene>
    <name evidence="2" type="ORF">K7X08_035590</name>
</gene>
<evidence type="ECO:0000313" key="3">
    <source>
        <dbReference type="Proteomes" id="UP001152561"/>
    </source>
</evidence>
<feature type="region of interest" description="Disordered" evidence="1">
    <location>
        <begin position="1"/>
        <end position="36"/>
    </location>
</feature>
<dbReference type="EMBL" id="JAJAGQ010000018">
    <property type="protein sequence ID" value="KAJ8537189.1"/>
    <property type="molecule type" value="Genomic_DNA"/>
</dbReference>
<sequence>MQKEKEKDTPDSNKIDIIEDKQEDEHNTDRDNTSEHYDMAIGVLTRNDINLRKFTDEDIEELIKQILEMEEGIGDAGERDLEK</sequence>
<evidence type="ECO:0000313" key="2">
    <source>
        <dbReference type="EMBL" id="KAJ8537189.1"/>
    </source>
</evidence>
<proteinExistence type="predicted"/>
<dbReference type="Proteomes" id="UP001152561">
    <property type="component" value="Unassembled WGS sequence"/>
</dbReference>
<comment type="caution">
    <text evidence="2">The sequence shown here is derived from an EMBL/GenBank/DDBJ whole genome shotgun (WGS) entry which is preliminary data.</text>
</comment>
<accession>A0A9Q1LHU0</accession>
<protein>
    <submittedName>
        <fullName evidence="2">Uncharacterized protein</fullName>
    </submittedName>
</protein>
<name>A0A9Q1LHU0_9SOLA</name>
<evidence type="ECO:0000256" key="1">
    <source>
        <dbReference type="SAM" id="MobiDB-lite"/>
    </source>
</evidence>
<dbReference type="AlphaFoldDB" id="A0A9Q1LHU0"/>